<reference evidence="2 3" key="1">
    <citation type="journal article" date="2017" name="Int. J. Parasitol.">
        <title>The genome of the protozoan parasite Cystoisospora suis and a reverse vaccinology approach to identify vaccine candidates.</title>
        <authorList>
            <person name="Palmieri N."/>
            <person name="Shrestha A."/>
            <person name="Ruttkowski B."/>
            <person name="Beck T."/>
            <person name="Vogl C."/>
            <person name="Tomley F."/>
            <person name="Blake D.P."/>
            <person name="Joachim A."/>
        </authorList>
    </citation>
    <scope>NUCLEOTIDE SEQUENCE [LARGE SCALE GENOMIC DNA]</scope>
    <source>
        <strain evidence="2 3">Wien I</strain>
    </source>
</reference>
<evidence type="ECO:0000313" key="2">
    <source>
        <dbReference type="EMBL" id="PHJ25700.1"/>
    </source>
</evidence>
<feature type="compositionally biased region" description="Acidic residues" evidence="1">
    <location>
        <begin position="86"/>
        <end position="96"/>
    </location>
</feature>
<feature type="region of interest" description="Disordered" evidence="1">
    <location>
        <begin position="61"/>
        <end position="96"/>
    </location>
</feature>
<dbReference type="EMBL" id="MIGC01000183">
    <property type="protein sequence ID" value="PHJ25700.1"/>
    <property type="molecule type" value="Genomic_DNA"/>
</dbReference>
<feature type="compositionally biased region" description="Basic residues" evidence="1">
    <location>
        <begin position="1"/>
        <end position="10"/>
    </location>
</feature>
<dbReference type="GeneID" id="94423886"/>
<dbReference type="RefSeq" id="XP_067927346.1">
    <property type="nucleotide sequence ID" value="XM_068060675.1"/>
</dbReference>
<organism evidence="2 3">
    <name type="scientific">Cystoisospora suis</name>
    <dbReference type="NCBI Taxonomy" id="483139"/>
    <lineage>
        <taxon>Eukaryota</taxon>
        <taxon>Sar</taxon>
        <taxon>Alveolata</taxon>
        <taxon>Apicomplexa</taxon>
        <taxon>Conoidasida</taxon>
        <taxon>Coccidia</taxon>
        <taxon>Eucoccidiorida</taxon>
        <taxon>Eimeriorina</taxon>
        <taxon>Sarcocystidae</taxon>
        <taxon>Cystoisospora</taxon>
    </lineage>
</organism>
<feature type="compositionally biased region" description="Basic and acidic residues" evidence="1">
    <location>
        <begin position="67"/>
        <end position="85"/>
    </location>
</feature>
<keyword evidence="3" id="KW-1185">Reference proteome</keyword>
<dbReference type="VEuPathDB" id="ToxoDB:CSUI_000441"/>
<gene>
    <name evidence="2" type="ORF">CSUI_000441</name>
</gene>
<comment type="caution">
    <text evidence="2">The sequence shown here is derived from an EMBL/GenBank/DDBJ whole genome shotgun (WGS) entry which is preliminary data.</text>
</comment>
<protein>
    <submittedName>
        <fullName evidence="2">Uncharacterized protein</fullName>
    </submittedName>
</protein>
<accession>A0A2C6L0Y6</accession>
<dbReference type="Proteomes" id="UP000221165">
    <property type="component" value="Unassembled WGS sequence"/>
</dbReference>
<sequence length="129" mass="14715">MENGKQHRVSLHTSAQDESRCVDQDEPDVPLPPLELLHPNRVLLSALADVKVSRRLYRVQNTPCPESPDRSKQGEGENCDARESAEDAEQEFPPEEEGLTFMGFARLMALVWQVNQQKEELEQAALEFW</sequence>
<evidence type="ECO:0000313" key="3">
    <source>
        <dbReference type="Proteomes" id="UP000221165"/>
    </source>
</evidence>
<proteinExistence type="predicted"/>
<name>A0A2C6L0Y6_9APIC</name>
<feature type="region of interest" description="Disordered" evidence="1">
    <location>
        <begin position="1"/>
        <end position="30"/>
    </location>
</feature>
<evidence type="ECO:0000256" key="1">
    <source>
        <dbReference type="SAM" id="MobiDB-lite"/>
    </source>
</evidence>
<dbReference type="AlphaFoldDB" id="A0A2C6L0Y6"/>